<feature type="transmembrane region" description="Helical" evidence="7">
    <location>
        <begin position="200"/>
        <end position="218"/>
    </location>
</feature>
<feature type="transmembrane region" description="Helical" evidence="7">
    <location>
        <begin position="118"/>
        <end position="140"/>
    </location>
</feature>
<evidence type="ECO:0000256" key="5">
    <source>
        <dbReference type="ARBA" id="ARBA00038359"/>
    </source>
</evidence>
<feature type="compositionally biased region" description="Low complexity" evidence="6">
    <location>
        <begin position="292"/>
        <end position="303"/>
    </location>
</feature>
<feature type="compositionally biased region" description="Basic and acidic residues" evidence="6">
    <location>
        <begin position="364"/>
        <end position="375"/>
    </location>
</feature>
<evidence type="ECO:0000256" key="2">
    <source>
        <dbReference type="ARBA" id="ARBA00022692"/>
    </source>
</evidence>
<proteinExistence type="inferred from homology"/>
<dbReference type="InterPro" id="IPR052337">
    <property type="entry name" value="SAT4-like"/>
</dbReference>
<feature type="transmembrane region" description="Helical" evidence="7">
    <location>
        <begin position="42"/>
        <end position="63"/>
    </location>
</feature>
<dbReference type="InterPro" id="IPR049326">
    <property type="entry name" value="Rhodopsin_dom_fungi"/>
</dbReference>
<evidence type="ECO:0000256" key="3">
    <source>
        <dbReference type="ARBA" id="ARBA00022989"/>
    </source>
</evidence>
<feature type="region of interest" description="Disordered" evidence="6">
    <location>
        <begin position="342"/>
        <end position="375"/>
    </location>
</feature>
<dbReference type="GO" id="GO:0016020">
    <property type="term" value="C:membrane"/>
    <property type="evidence" value="ECO:0007669"/>
    <property type="project" value="UniProtKB-SubCell"/>
</dbReference>
<feature type="transmembrane region" description="Helical" evidence="7">
    <location>
        <begin position="238"/>
        <end position="262"/>
    </location>
</feature>
<gene>
    <name evidence="9" type="ORF">N658DRAFT_503567</name>
</gene>
<dbReference type="PANTHER" id="PTHR33048:SF42">
    <property type="entry name" value="INTEGRAL MEMBRANE PROTEIN"/>
    <property type="match status" value="1"/>
</dbReference>
<reference evidence="9" key="1">
    <citation type="journal article" date="2023" name="Mol. Phylogenet. Evol.">
        <title>Genome-scale phylogeny and comparative genomics of the fungal order Sordariales.</title>
        <authorList>
            <person name="Hensen N."/>
            <person name="Bonometti L."/>
            <person name="Westerberg I."/>
            <person name="Brannstrom I.O."/>
            <person name="Guillou S."/>
            <person name="Cros-Aarteil S."/>
            <person name="Calhoun S."/>
            <person name="Haridas S."/>
            <person name="Kuo A."/>
            <person name="Mondo S."/>
            <person name="Pangilinan J."/>
            <person name="Riley R."/>
            <person name="LaButti K."/>
            <person name="Andreopoulos B."/>
            <person name="Lipzen A."/>
            <person name="Chen C."/>
            <person name="Yan M."/>
            <person name="Daum C."/>
            <person name="Ng V."/>
            <person name="Clum A."/>
            <person name="Steindorff A."/>
            <person name="Ohm R.A."/>
            <person name="Martin F."/>
            <person name="Silar P."/>
            <person name="Natvig D.O."/>
            <person name="Lalanne C."/>
            <person name="Gautier V."/>
            <person name="Ament-Velasquez S.L."/>
            <person name="Kruys A."/>
            <person name="Hutchinson M.I."/>
            <person name="Powell A.J."/>
            <person name="Barry K."/>
            <person name="Miller A.N."/>
            <person name="Grigoriev I.V."/>
            <person name="Debuchy R."/>
            <person name="Gladieux P."/>
            <person name="Hiltunen Thoren M."/>
            <person name="Johannesson H."/>
        </authorList>
    </citation>
    <scope>NUCLEOTIDE SEQUENCE</scope>
    <source>
        <strain evidence="9">CBS 757.83</strain>
    </source>
</reference>
<protein>
    <recommendedName>
        <fullName evidence="8">Rhodopsin domain-containing protein</fullName>
    </recommendedName>
</protein>
<sequence>MADDLGPRTDIVCWLLMALSAVFLALRVFCKYRTHRALWWDDHILIISWVFQLIAVSFTSASVKLGLGRHVQDFDLANAVPLGLYSNFSGSFAAWAAVLSKTSFALTLLRITEGPTKIVIWVIIVIMNTAMWLTGLFVWIQCNPPRKTWDRTIPGTCWNGRSVLAYSIFSAAISGLGDVILSLLPWKVLFNLQIRKKEKLGVGLAMSMGIFAGGTAFVKCSKLQRLEWGDPTYYGAEISIWATAETATTIMAASIPVLRVLLQYFKSSARKYSSERYGPSGDASHVKGTRGTRGATTTVTATRNPTRSHALKDDDSDKSILDRPMGRSNQIVQTNEYIVEFHEQDTGNKTNEDSDSMGGTYEMTNRDPPRGHDAA</sequence>
<comment type="subcellular location">
    <subcellularLocation>
        <location evidence="1">Membrane</location>
        <topology evidence="1">Multi-pass membrane protein</topology>
    </subcellularLocation>
</comment>
<evidence type="ECO:0000256" key="7">
    <source>
        <dbReference type="SAM" id="Phobius"/>
    </source>
</evidence>
<evidence type="ECO:0000313" key="9">
    <source>
        <dbReference type="EMBL" id="KAK4105421.1"/>
    </source>
</evidence>
<feature type="region of interest" description="Disordered" evidence="6">
    <location>
        <begin position="273"/>
        <end position="329"/>
    </location>
</feature>
<evidence type="ECO:0000256" key="6">
    <source>
        <dbReference type="SAM" id="MobiDB-lite"/>
    </source>
</evidence>
<feature type="transmembrane region" description="Helical" evidence="7">
    <location>
        <begin position="12"/>
        <end position="30"/>
    </location>
</feature>
<dbReference type="Pfam" id="PF20684">
    <property type="entry name" value="Fung_rhodopsin"/>
    <property type="match status" value="1"/>
</dbReference>
<dbReference type="AlphaFoldDB" id="A0AAN6QDC4"/>
<comment type="similarity">
    <text evidence="5">Belongs to the SAT4 family.</text>
</comment>
<evidence type="ECO:0000256" key="4">
    <source>
        <dbReference type="ARBA" id="ARBA00023136"/>
    </source>
</evidence>
<reference evidence="9" key="2">
    <citation type="submission" date="2023-05" db="EMBL/GenBank/DDBJ databases">
        <authorList>
            <consortium name="Lawrence Berkeley National Laboratory"/>
            <person name="Steindorff A."/>
            <person name="Hensen N."/>
            <person name="Bonometti L."/>
            <person name="Westerberg I."/>
            <person name="Brannstrom I.O."/>
            <person name="Guillou S."/>
            <person name="Cros-Aarteil S."/>
            <person name="Calhoun S."/>
            <person name="Haridas S."/>
            <person name="Kuo A."/>
            <person name="Mondo S."/>
            <person name="Pangilinan J."/>
            <person name="Riley R."/>
            <person name="Labutti K."/>
            <person name="Andreopoulos B."/>
            <person name="Lipzen A."/>
            <person name="Chen C."/>
            <person name="Yanf M."/>
            <person name="Daum C."/>
            <person name="Ng V."/>
            <person name="Clum A."/>
            <person name="Ohm R."/>
            <person name="Martin F."/>
            <person name="Silar P."/>
            <person name="Natvig D."/>
            <person name="Lalanne C."/>
            <person name="Gautier V."/>
            <person name="Ament-Velasquez S.L."/>
            <person name="Kruys A."/>
            <person name="Hutchinson M.I."/>
            <person name="Powell A.J."/>
            <person name="Barry K."/>
            <person name="Miller A.N."/>
            <person name="Grigoriev I.V."/>
            <person name="Debuchy R."/>
            <person name="Gladieux P."/>
            <person name="Thoren M.H."/>
            <person name="Johannesson H."/>
        </authorList>
    </citation>
    <scope>NUCLEOTIDE SEQUENCE</scope>
    <source>
        <strain evidence="9">CBS 757.83</strain>
    </source>
</reference>
<evidence type="ECO:0000259" key="8">
    <source>
        <dbReference type="Pfam" id="PF20684"/>
    </source>
</evidence>
<keyword evidence="3 7" id="KW-1133">Transmembrane helix</keyword>
<dbReference type="PANTHER" id="PTHR33048">
    <property type="entry name" value="PTH11-LIKE INTEGRAL MEMBRANE PROTEIN (AFU_ORTHOLOGUE AFUA_5G11245)"/>
    <property type="match status" value="1"/>
</dbReference>
<comment type="caution">
    <text evidence="9">The sequence shown here is derived from an EMBL/GenBank/DDBJ whole genome shotgun (WGS) entry which is preliminary data.</text>
</comment>
<organism evidence="9 10">
    <name type="scientific">Parathielavia hyrcaniae</name>
    <dbReference type="NCBI Taxonomy" id="113614"/>
    <lineage>
        <taxon>Eukaryota</taxon>
        <taxon>Fungi</taxon>
        <taxon>Dikarya</taxon>
        <taxon>Ascomycota</taxon>
        <taxon>Pezizomycotina</taxon>
        <taxon>Sordariomycetes</taxon>
        <taxon>Sordariomycetidae</taxon>
        <taxon>Sordariales</taxon>
        <taxon>Chaetomiaceae</taxon>
        <taxon>Parathielavia</taxon>
    </lineage>
</organism>
<dbReference type="Proteomes" id="UP001305647">
    <property type="component" value="Unassembled WGS sequence"/>
</dbReference>
<keyword evidence="10" id="KW-1185">Reference proteome</keyword>
<evidence type="ECO:0000256" key="1">
    <source>
        <dbReference type="ARBA" id="ARBA00004141"/>
    </source>
</evidence>
<dbReference type="EMBL" id="MU863625">
    <property type="protein sequence ID" value="KAK4105421.1"/>
    <property type="molecule type" value="Genomic_DNA"/>
</dbReference>
<keyword evidence="4 7" id="KW-0472">Membrane</keyword>
<evidence type="ECO:0000313" key="10">
    <source>
        <dbReference type="Proteomes" id="UP001305647"/>
    </source>
</evidence>
<name>A0AAN6QDC4_9PEZI</name>
<feature type="domain" description="Rhodopsin" evidence="8">
    <location>
        <begin position="26"/>
        <end position="263"/>
    </location>
</feature>
<feature type="compositionally biased region" description="Basic and acidic residues" evidence="6">
    <location>
        <begin position="310"/>
        <end position="325"/>
    </location>
</feature>
<accession>A0AAN6QDC4</accession>
<keyword evidence="2 7" id="KW-0812">Transmembrane</keyword>
<feature type="compositionally biased region" description="Basic and acidic residues" evidence="6">
    <location>
        <begin position="342"/>
        <end position="352"/>
    </location>
</feature>